<gene>
    <name evidence="3" type="ORF">ACFSC0_13775</name>
</gene>
<feature type="domain" description="Beta-lactamase-related" evidence="2">
    <location>
        <begin position="32"/>
        <end position="324"/>
    </location>
</feature>
<evidence type="ECO:0000256" key="1">
    <source>
        <dbReference type="SAM" id="MobiDB-lite"/>
    </source>
</evidence>
<keyword evidence="4" id="KW-1185">Reference proteome</keyword>
<protein>
    <submittedName>
        <fullName evidence="3">Serine hydrolase domain-containing protein</fullName>
        <ecNumber evidence="3">3.-.-.-</ecNumber>
    </submittedName>
</protein>
<accession>A0ABW4N308</accession>
<reference evidence="4" key="1">
    <citation type="journal article" date="2019" name="Int. J. Syst. Evol. Microbiol.">
        <title>The Global Catalogue of Microorganisms (GCM) 10K type strain sequencing project: providing services to taxonomists for standard genome sequencing and annotation.</title>
        <authorList>
            <consortium name="The Broad Institute Genomics Platform"/>
            <consortium name="The Broad Institute Genome Sequencing Center for Infectious Disease"/>
            <person name="Wu L."/>
            <person name="Ma J."/>
        </authorList>
    </citation>
    <scope>NUCLEOTIDE SEQUENCE [LARGE SCALE GENOMIC DNA]</scope>
    <source>
        <strain evidence="4">DFY28</strain>
    </source>
</reference>
<proteinExistence type="predicted"/>
<keyword evidence="3" id="KW-0378">Hydrolase</keyword>
<dbReference type="Pfam" id="PF00144">
    <property type="entry name" value="Beta-lactamase"/>
    <property type="match status" value="1"/>
</dbReference>
<evidence type="ECO:0000313" key="3">
    <source>
        <dbReference type="EMBL" id="MFD1784470.1"/>
    </source>
</evidence>
<dbReference type="GO" id="GO:0016787">
    <property type="term" value="F:hydrolase activity"/>
    <property type="evidence" value="ECO:0007669"/>
    <property type="project" value="UniProtKB-KW"/>
</dbReference>
<dbReference type="PANTHER" id="PTHR43283:SF7">
    <property type="entry name" value="BETA-LACTAMASE-RELATED DOMAIN-CONTAINING PROTEIN"/>
    <property type="match status" value="1"/>
</dbReference>
<dbReference type="InterPro" id="IPR050789">
    <property type="entry name" value="Diverse_Enzym_Activities"/>
</dbReference>
<dbReference type="PANTHER" id="PTHR43283">
    <property type="entry name" value="BETA-LACTAMASE-RELATED"/>
    <property type="match status" value="1"/>
</dbReference>
<dbReference type="EMBL" id="JBHUEY010000001">
    <property type="protein sequence ID" value="MFD1784470.1"/>
    <property type="molecule type" value="Genomic_DNA"/>
</dbReference>
<feature type="region of interest" description="Disordered" evidence="1">
    <location>
        <begin position="129"/>
        <end position="163"/>
    </location>
</feature>
<dbReference type="Gene3D" id="3.40.710.10">
    <property type="entry name" value="DD-peptidase/beta-lactamase superfamily"/>
    <property type="match status" value="1"/>
</dbReference>
<evidence type="ECO:0000259" key="2">
    <source>
        <dbReference type="Pfam" id="PF00144"/>
    </source>
</evidence>
<dbReference type="RefSeq" id="WP_377283584.1">
    <property type="nucleotide sequence ID" value="NZ_JBHRSI010000009.1"/>
</dbReference>
<comment type="caution">
    <text evidence="3">The sequence shown here is derived from an EMBL/GenBank/DDBJ whole genome shotgun (WGS) entry which is preliminary data.</text>
</comment>
<dbReference type="SUPFAM" id="SSF56601">
    <property type="entry name" value="beta-lactamase/transpeptidase-like"/>
    <property type="match status" value="1"/>
</dbReference>
<dbReference type="EC" id="3.-.-.-" evidence="3"/>
<sequence length="355" mass="37940">MAEGAEKGPGLGPWVVSTPAAQGLDAQALAEAAEALGQRGERQGLVVVRGGEIAFERYWANPWHRAEPGWRNVSFSSGKSWGATMVGRAITEGLIQLDDLASRYHPAEVSGLQPDVTIRHLLTMTSGGTLMVKPSTRRPRRLDAAPKPPGPGDEYVRQPVGEKGSPEGYGVSLAAGSTFYYDGAAADHLADVIAGASGVSSHRYMMERVVAALGCETFGYQPEGVDKAGNVRIGGSILMSCRDLARLGQLYLNGGRWAGRQLVAREFIEEAVSPSPRNPNYGFLWWLNTNGRVPLAPQEMFYAAGARGQFCFVLPRHDMVIATMGFGEAQLSAEDAWQALAKVLPPSDPLGGPHA</sequence>
<dbReference type="InterPro" id="IPR001466">
    <property type="entry name" value="Beta-lactam-related"/>
</dbReference>
<dbReference type="InterPro" id="IPR012338">
    <property type="entry name" value="Beta-lactam/transpept-like"/>
</dbReference>
<dbReference type="Proteomes" id="UP001597237">
    <property type="component" value="Unassembled WGS sequence"/>
</dbReference>
<organism evidence="3 4">
    <name type="scientific">Phenylobacterium terrae</name>
    <dbReference type="NCBI Taxonomy" id="2665495"/>
    <lineage>
        <taxon>Bacteria</taxon>
        <taxon>Pseudomonadati</taxon>
        <taxon>Pseudomonadota</taxon>
        <taxon>Alphaproteobacteria</taxon>
        <taxon>Caulobacterales</taxon>
        <taxon>Caulobacteraceae</taxon>
        <taxon>Phenylobacterium</taxon>
    </lineage>
</organism>
<evidence type="ECO:0000313" key="4">
    <source>
        <dbReference type="Proteomes" id="UP001597237"/>
    </source>
</evidence>
<name>A0ABW4N308_9CAUL</name>